<evidence type="ECO:0000256" key="8">
    <source>
        <dbReference type="SAM" id="MobiDB-lite"/>
    </source>
</evidence>
<name>A0A165EF19_9BASI</name>
<feature type="binding site" evidence="6">
    <location>
        <begin position="434"/>
        <end position="438"/>
    </location>
    <ligand>
        <name>FAD</name>
        <dbReference type="ChEBI" id="CHEBI:57692"/>
    </ligand>
</feature>
<evidence type="ECO:0000256" key="4">
    <source>
        <dbReference type="ARBA" id="ARBA00022827"/>
    </source>
</evidence>
<evidence type="ECO:0000256" key="5">
    <source>
        <dbReference type="ARBA" id="ARBA00022991"/>
    </source>
</evidence>
<dbReference type="Gene3D" id="3.40.50.620">
    <property type="entry name" value="HUPs"/>
    <property type="match status" value="1"/>
</dbReference>
<dbReference type="InterPro" id="IPR005101">
    <property type="entry name" value="Cryptochr/Photolyase_FAD-bd"/>
</dbReference>
<evidence type="ECO:0000313" key="11">
    <source>
        <dbReference type="Proteomes" id="UP000076842"/>
    </source>
</evidence>
<feature type="domain" description="Photolyase/cryptochrome alpha/beta" evidence="9">
    <location>
        <begin position="157"/>
        <end position="294"/>
    </location>
</feature>
<dbReference type="PROSITE" id="PS00691">
    <property type="entry name" value="DNA_PHOTOLYASES_1_2"/>
    <property type="match status" value="1"/>
</dbReference>
<protein>
    <recommendedName>
        <fullName evidence="9">Photolyase/cryptochrome alpha/beta domain-containing protein</fullName>
    </recommendedName>
</protein>
<dbReference type="Proteomes" id="UP000076842">
    <property type="component" value="Unassembled WGS sequence"/>
</dbReference>
<dbReference type="InterPro" id="IPR002081">
    <property type="entry name" value="Cryptochrome/DNA_photolyase_1"/>
</dbReference>
<organism evidence="10 11">
    <name type="scientific">Calocera cornea HHB12733</name>
    <dbReference type="NCBI Taxonomy" id="1353952"/>
    <lineage>
        <taxon>Eukaryota</taxon>
        <taxon>Fungi</taxon>
        <taxon>Dikarya</taxon>
        <taxon>Basidiomycota</taxon>
        <taxon>Agaricomycotina</taxon>
        <taxon>Dacrymycetes</taxon>
        <taxon>Dacrymycetales</taxon>
        <taxon>Dacrymycetaceae</taxon>
        <taxon>Calocera</taxon>
    </lineage>
</organism>
<dbReference type="GO" id="GO:0006950">
    <property type="term" value="P:response to stress"/>
    <property type="evidence" value="ECO:0007669"/>
    <property type="project" value="UniProtKB-ARBA"/>
</dbReference>
<keyword evidence="11" id="KW-1185">Reference proteome</keyword>
<dbReference type="GO" id="GO:0003904">
    <property type="term" value="F:deoxyribodipyrimidine photo-lyase activity"/>
    <property type="evidence" value="ECO:0007669"/>
    <property type="project" value="TreeGrafter"/>
</dbReference>
<dbReference type="InterPro" id="IPR014729">
    <property type="entry name" value="Rossmann-like_a/b/a_fold"/>
</dbReference>
<feature type="binding site" evidence="6">
    <location>
        <position position="422"/>
    </location>
    <ligand>
        <name>FAD</name>
        <dbReference type="ChEBI" id="CHEBI:57692"/>
    </ligand>
</feature>
<dbReference type="GO" id="GO:0003677">
    <property type="term" value="F:DNA binding"/>
    <property type="evidence" value="ECO:0007669"/>
    <property type="project" value="TreeGrafter"/>
</dbReference>
<dbReference type="FunFam" id="1.10.579.10:FF:000003">
    <property type="entry name" value="Deoxyribodipyrimidine photo-lyase"/>
    <property type="match status" value="1"/>
</dbReference>
<evidence type="ECO:0000259" key="9">
    <source>
        <dbReference type="PROSITE" id="PS51645"/>
    </source>
</evidence>
<feature type="compositionally biased region" description="Polar residues" evidence="8">
    <location>
        <begin position="85"/>
        <end position="95"/>
    </location>
</feature>
<feature type="binding site" evidence="6">
    <location>
        <begin position="577"/>
        <end position="579"/>
    </location>
    <ligand>
        <name>FAD</name>
        <dbReference type="ChEBI" id="CHEBI:57692"/>
    </ligand>
</feature>
<keyword evidence="3 6" id="KW-0285">Flavoprotein</keyword>
<dbReference type="STRING" id="1353952.A0A165EF19"/>
<feature type="compositionally biased region" description="Basic and acidic residues" evidence="8">
    <location>
        <begin position="416"/>
        <end position="434"/>
    </location>
</feature>
<keyword evidence="5" id="KW-0157">Chromophore</keyword>
<feature type="compositionally biased region" description="Low complexity" evidence="8">
    <location>
        <begin position="7"/>
        <end position="20"/>
    </location>
</feature>
<dbReference type="GO" id="GO:0005737">
    <property type="term" value="C:cytoplasm"/>
    <property type="evidence" value="ECO:0007669"/>
    <property type="project" value="TreeGrafter"/>
</dbReference>
<evidence type="ECO:0000313" key="10">
    <source>
        <dbReference type="EMBL" id="KZT54730.1"/>
    </source>
</evidence>
<feature type="region of interest" description="Disordered" evidence="8">
    <location>
        <begin position="416"/>
        <end position="436"/>
    </location>
</feature>
<dbReference type="PANTHER" id="PTHR11455">
    <property type="entry name" value="CRYPTOCHROME"/>
    <property type="match status" value="1"/>
</dbReference>
<dbReference type="GO" id="GO:0071949">
    <property type="term" value="F:FAD binding"/>
    <property type="evidence" value="ECO:0007669"/>
    <property type="project" value="TreeGrafter"/>
</dbReference>
<feature type="site" description="Electron transfer via tryptophanyl radical" evidence="7">
    <location>
        <position position="564"/>
    </location>
</feature>
<dbReference type="PROSITE" id="PS51645">
    <property type="entry name" value="PHR_CRY_ALPHA_BETA"/>
    <property type="match status" value="1"/>
</dbReference>
<dbReference type="GO" id="GO:0032922">
    <property type="term" value="P:circadian regulation of gene expression"/>
    <property type="evidence" value="ECO:0007669"/>
    <property type="project" value="TreeGrafter"/>
</dbReference>
<evidence type="ECO:0000256" key="6">
    <source>
        <dbReference type="PIRSR" id="PIRSR602081-1"/>
    </source>
</evidence>
<dbReference type="GO" id="GO:0005634">
    <property type="term" value="C:nucleus"/>
    <property type="evidence" value="ECO:0007669"/>
    <property type="project" value="TreeGrafter"/>
</dbReference>
<feature type="site" description="Electron transfer via tryptophanyl radical" evidence="7">
    <location>
        <position position="511"/>
    </location>
</feature>
<dbReference type="OrthoDB" id="435881at2759"/>
<dbReference type="SUPFAM" id="SSF52425">
    <property type="entry name" value="Cryptochrome/photolyase, N-terminal domain"/>
    <property type="match status" value="1"/>
</dbReference>
<dbReference type="SUPFAM" id="SSF48173">
    <property type="entry name" value="Cryptochrome/photolyase FAD-binding domain"/>
    <property type="match status" value="1"/>
</dbReference>
<comment type="cofactor">
    <cofactor evidence="1">
        <name>(6R)-5,10-methylene-5,6,7,8-tetrahydrofolate</name>
        <dbReference type="ChEBI" id="CHEBI:15636"/>
    </cofactor>
</comment>
<feature type="region of interest" description="Disordered" evidence="8">
    <location>
        <begin position="1"/>
        <end position="114"/>
    </location>
</feature>
<dbReference type="AlphaFoldDB" id="A0A165EF19"/>
<dbReference type="EMBL" id="KV424008">
    <property type="protein sequence ID" value="KZT54730.1"/>
    <property type="molecule type" value="Genomic_DNA"/>
</dbReference>
<feature type="site" description="Electron transfer via tryptophanyl radical" evidence="7">
    <location>
        <position position="587"/>
    </location>
</feature>
<dbReference type="Gene3D" id="1.10.579.10">
    <property type="entry name" value="DNA Cyclobutane Dipyrimidine Photolyase, subunit A, domain 3"/>
    <property type="match status" value="1"/>
</dbReference>
<dbReference type="InterPro" id="IPR018394">
    <property type="entry name" value="DNA_photolyase_1_CS_C"/>
</dbReference>
<feature type="compositionally biased region" description="Low complexity" evidence="8">
    <location>
        <begin position="65"/>
        <end position="84"/>
    </location>
</feature>
<dbReference type="Pfam" id="PF00875">
    <property type="entry name" value="DNA_photolyase"/>
    <property type="match status" value="1"/>
</dbReference>
<evidence type="ECO:0000256" key="7">
    <source>
        <dbReference type="PIRSR" id="PIRSR602081-2"/>
    </source>
</evidence>
<comment type="cofactor">
    <cofactor evidence="6">
        <name>FAD</name>
        <dbReference type="ChEBI" id="CHEBI:57692"/>
    </cofactor>
    <text evidence="6">Binds 1 FAD per subunit.</text>
</comment>
<feature type="compositionally biased region" description="Basic and acidic residues" evidence="8">
    <location>
        <begin position="22"/>
        <end position="40"/>
    </location>
</feature>
<dbReference type="GO" id="GO:0006139">
    <property type="term" value="P:nucleobase-containing compound metabolic process"/>
    <property type="evidence" value="ECO:0007669"/>
    <property type="project" value="UniProtKB-ARBA"/>
</dbReference>
<evidence type="ECO:0000256" key="2">
    <source>
        <dbReference type="ARBA" id="ARBA00005862"/>
    </source>
</evidence>
<dbReference type="Pfam" id="PF03441">
    <property type="entry name" value="FAD_binding_7"/>
    <property type="match status" value="1"/>
</dbReference>
<gene>
    <name evidence="10" type="ORF">CALCODRAFT_547512</name>
</gene>
<proteinExistence type="inferred from homology"/>
<dbReference type="InParanoid" id="A0A165EF19"/>
<dbReference type="InterPro" id="IPR006050">
    <property type="entry name" value="DNA_photolyase_N"/>
</dbReference>
<feature type="binding site" evidence="6">
    <location>
        <begin position="479"/>
        <end position="486"/>
    </location>
    <ligand>
        <name>FAD</name>
        <dbReference type="ChEBI" id="CHEBI:57692"/>
    </ligand>
</feature>
<dbReference type="GO" id="GO:0043153">
    <property type="term" value="P:entrainment of circadian clock by photoperiod"/>
    <property type="evidence" value="ECO:0007669"/>
    <property type="project" value="TreeGrafter"/>
</dbReference>
<evidence type="ECO:0000256" key="3">
    <source>
        <dbReference type="ARBA" id="ARBA00022630"/>
    </source>
</evidence>
<dbReference type="InterPro" id="IPR036155">
    <property type="entry name" value="Crypto/Photolyase_N_sf"/>
</dbReference>
<reference evidence="10 11" key="1">
    <citation type="journal article" date="2016" name="Mol. Biol. Evol.">
        <title>Comparative Genomics of Early-Diverging Mushroom-Forming Fungi Provides Insights into the Origins of Lignocellulose Decay Capabilities.</title>
        <authorList>
            <person name="Nagy L.G."/>
            <person name="Riley R."/>
            <person name="Tritt A."/>
            <person name="Adam C."/>
            <person name="Daum C."/>
            <person name="Floudas D."/>
            <person name="Sun H."/>
            <person name="Yadav J.S."/>
            <person name="Pangilinan J."/>
            <person name="Larsson K.H."/>
            <person name="Matsuura K."/>
            <person name="Barry K."/>
            <person name="Labutti K."/>
            <person name="Kuo R."/>
            <person name="Ohm R.A."/>
            <person name="Bhattacharya S.S."/>
            <person name="Shirouzu T."/>
            <person name="Yoshinaga Y."/>
            <person name="Martin F.M."/>
            <person name="Grigoriev I.V."/>
            <person name="Hibbett D.S."/>
        </authorList>
    </citation>
    <scope>NUCLEOTIDE SEQUENCE [LARGE SCALE GENOMIC DNA]</scope>
    <source>
        <strain evidence="10 11">HHB12733</strain>
    </source>
</reference>
<dbReference type="PANTHER" id="PTHR11455:SF18">
    <property type="entry name" value="SI:CH1073-390K14.1"/>
    <property type="match status" value="1"/>
</dbReference>
<evidence type="ECO:0000256" key="1">
    <source>
        <dbReference type="ARBA" id="ARBA00001932"/>
    </source>
</evidence>
<keyword evidence="4 6" id="KW-0274">FAD</keyword>
<accession>A0A165EF19</accession>
<dbReference type="InterPro" id="IPR036134">
    <property type="entry name" value="Crypto/Photolyase_FAD-like_sf"/>
</dbReference>
<comment type="similarity">
    <text evidence="2">Belongs to the DNA photolyase class-1 family.</text>
</comment>
<dbReference type="Gene3D" id="1.25.40.80">
    <property type="match status" value="1"/>
</dbReference>
<feature type="binding site" evidence="6">
    <location>
        <position position="476"/>
    </location>
    <ligand>
        <name>FAD</name>
        <dbReference type="ChEBI" id="CHEBI:57692"/>
    </ligand>
</feature>
<sequence length="676" mass="75398">MARATRSSTKQTTLTQYTTSPAKDKANGRHKAESDEEGPKHANGKRRAPSSSPPPSKRTRPNALSSKASPTAAANALADPASESTPSKARSSNPANKVGNVDTHPNPPGADAPVVKDKIASAGAGARVDADPPVGRLERALEEHRKGWKGGRGRGECVVYWMRMEDMRLKDNRALSLAASIAQEESLPILAVFLFSPGDYEAHDRSPRRIDFMLRNLRSLRKSFQELNIPLFTASHDQRYSLPKKLVEVCDEFGANAVCANVEYEVDELRRDESVVRLAGGKGIRCEFVHDKCVVKPGLVLTKEGKPYTVYSPWLRNWISIVQSDPSNLECASPIQANPSSLPSKLDKLLKNPTPIPDHIPGFECKDSDKMSVFWPEGEEVAAEVLRRFLHTKARKEQLGGGKGVLAPGEVEDAKHSRAMKYSDARNDADKDSSSRLSPYLASGVISARECLRQAVAFSGRKKLEASDRSDGVQMWTQEVAWRDFYTHILAAFPRVSMGRPFLEKFNDVKWEVDEEKLQAFKDGKTGYPIVDAAMRQCKEMGWMHNRPRMIAASFLVKDLMLDWRLGERYFMQSFIDGDLASNNGGWQWTASTGTDPQPYFRIFHPTNQGEKADPSGDYIRHFVPELRHLKGKVIYAPSEHMPAAEFKKLGYPAPIVDHKFARERALRRYKNPGSE</sequence>